<dbReference type="Proteomes" id="UP001175271">
    <property type="component" value="Unassembled WGS sequence"/>
</dbReference>
<dbReference type="AlphaFoldDB" id="A0AA39HQ41"/>
<accession>A0AA39HQ41</accession>
<evidence type="ECO:0000313" key="3">
    <source>
        <dbReference type="Proteomes" id="UP001175271"/>
    </source>
</evidence>
<evidence type="ECO:0000256" key="1">
    <source>
        <dbReference type="SAM" id="MobiDB-lite"/>
    </source>
</evidence>
<feature type="region of interest" description="Disordered" evidence="1">
    <location>
        <begin position="98"/>
        <end position="127"/>
    </location>
</feature>
<dbReference type="EMBL" id="JAUCMV010000003">
    <property type="protein sequence ID" value="KAK0409972.1"/>
    <property type="molecule type" value="Genomic_DNA"/>
</dbReference>
<name>A0AA39HQ41_9BILA</name>
<keyword evidence="3" id="KW-1185">Reference proteome</keyword>
<reference evidence="2" key="1">
    <citation type="submission" date="2023-06" db="EMBL/GenBank/DDBJ databases">
        <title>Genomic analysis of the entomopathogenic nematode Steinernema hermaphroditum.</title>
        <authorList>
            <person name="Schwarz E.M."/>
            <person name="Heppert J.K."/>
            <person name="Baniya A."/>
            <person name="Schwartz H.T."/>
            <person name="Tan C.-H."/>
            <person name="Antoshechkin I."/>
            <person name="Sternberg P.W."/>
            <person name="Goodrich-Blair H."/>
            <person name="Dillman A.R."/>
        </authorList>
    </citation>
    <scope>NUCLEOTIDE SEQUENCE</scope>
    <source>
        <strain evidence="2">PS9179</strain>
        <tissue evidence="2">Whole animal</tissue>
    </source>
</reference>
<gene>
    <name evidence="2" type="ORF">QR680_004872</name>
</gene>
<sequence>MLHRLDSFVNIESLQYITYREDLDGGFNDHIRFMMKLIVETFTPFTAMDNTFSTIGTPVLSPSTELLVVGKRPYEYPETDNDGYLTSLGELEDIQLEDDTDTSKANITKTLSPLKPTTDAAKHKEKNSSRQKSIPYWACCSLAPFLRW</sequence>
<comment type="caution">
    <text evidence="2">The sequence shown here is derived from an EMBL/GenBank/DDBJ whole genome shotgun (WGS) entry which is preliminary data.</text>
</comment>
<protein>
    <submittedName>
        <fullName evidence="2">Uncharacterized protein</fullName>
    </submittedName>
</protein>
<organism evidence="2 3">
    <name type="scientific">Steinernema hermaphroditum</name>
    <dbReference type="NCBI Taxonomy" id="289476"/>
    <lineage>
        <taxon>Eukaryota</taxon>
        <taxon>Metazoa</taxon>
        <taxon>Ecdysozoa</taxon>
        <taxon>Nematoda</taxon>
        <taxon>Chromadorea</taxon>
        <taxon>Rhabditida</taxon>
        <taxon>Tylenchina</taxon>
        <taxon>Panagrolaimomorpha</taxon>
        <taxon>Strongyloidoidea</taxon>
        <taxon>Steinernematidae</taxon>
        <taxon>Steinernema</taxon>
    </lineage>
</organism>
<proteinExistence type="predicted"/>
<evidence type="ECO:0000313" key="2">
    <source>
        <dbReference type="EMBL" id="KAK0409972.1"/>
    </source>
</evidence>